<organism evidence="6 7">
    <name type="scientific">Tuber aestivum</name>
    <name type="common">summer truffle</name>
    <dbReference type="NCBI Taxonomy" id="59557"/>
    <lineage>
        <taxon>Eukaryota</taxon>
        <taxon>Fungi</taxon>
        <taxon>Dikarya</taxon>
        <taxon>Ascomycota</taxon>
        <taxon>Pezizomycotina</taxon>
        <taxon>Pezizomycetes</taxon>
        <taxon>Pezizales</taxon>
        <taxon>Tuberaceae</taxon>
        <taxon>Tuber</taxon>
    </lineage>
</organism>
<protein>
    <recommendedName>
        <fullName evidence="8">Cyclopropane-fatty-acyl-phospholipid synthase</fullName>
    </recommendedName>
</protein>
<dbReference type="GO" id="GO:0008610">
    <property type="term" value="P:lipid biosynthetic process"/>
    <property type="evidence" value="ECO:0007669"/>
    <property type="project" value="InterPro"/>
</dbReference>
<evidence type="ECO:0000256" key="2">
    <source>
        <dbReference type="ARBA" id="ARBA00022603"/>
    </source>
</evidence>
<dbReference type="PANTHER" id="PTHR43667">
    <property type="entry name" value="CYCLOPROPANE-FATTY-ACYL-PHOSPHOLIPID SYNTHASE"/>
    <property type="match status" value="1"/>
</dbReference>
<keyword evidence="4" id="KW-0949">S-adenosyl-L-methionine</keyword>
<sequence>MNTLAAPFGYARRLSGRIAWEPFVGVCMRAVLALLSKIEDGRLVVTFMDGRREVFGGGGVPQVEITVLKEMFWVRLFLFADLGFSEAYMLREVDCSDLVGFFQKANKVPQIFVQNRPYLSSTSTISSILTNPLPSLLRSTNTLQNSLLNVSAHYDISNEIFAAFLSPDMTYSCGIFSPTPADPPATATTGELEAAQYTKLTRLIVLAKIKPTDHVLEIGTGWGSFAIQAVAGTGCRVTSITLSLEQKTLAEERIAAAGMTGKITVLLCDYRALPVPEKRFDKIVSIEMLEAVGGEYLERYFQVVDSMLKRNGGIAVFQCITMPEARHETYTSGNDFIRKYIFPGGYLPSNSQLVNAISKGSKGNLVLESLENIGGHYARTLRVWRENFLATFHDRIAPALRKENPEMSELDVGVFNRKWEYYFSYCEAGFRAKILNDIIFTVAREGSMELYEGIPL</sequence>
<keyword evidence="5" id="KW-0443">Lipid metabolism</keyword>
<dbReference type="PANTHER" id="PTHR43667:SF2">
    <property type="entry name" value="FATTY ACID C-METHYL TRANSFERASE"/>
    <property type="match status" value="1"/>
</dbReference>
<dbReference type="PIRSF" id="PIRSF003085">
    <property type="entry name" value="CMAS"/>
    <property type="match status" value="1"/>
</dbReference>
<evidence type="ECO:0000256" key="1">
    <source>
        <dbReference type="ARBA" id="ARBA00010815"/>
    </source>
</evidence>
<gene>
    <name evidence="6" type="ORF">GSTUAT00000077001</name>
</gene>
<dbReference type="EMBL" id="LN890943">
    <property type="protein sequence ID" value="CUS15800.1"/>
    <property type="molecule type" value="Genomic_DNA"/>
</dbReference>
<name>A0A292QAH6_9PEZI</name>
<evidence type="ECO:0000313" key="7">
    <source>
        <dbReference type="Proteomes" id="UP001412239"/>
    </source>
</evidence>
<dbReference type="Proteomes" id="UP001412239">
    <property type="component" value="Unassembled WGS sequence"/>
</dbReference>
<dbReference type="GO" id="GO:0032259">
    <property type="term" value="P:methylation"/>
    <property type="evidence" value="ECO:0007669"/>
    <property type="project" value="UniProtKB-KW"/>
</dbReference>
<evidence type="ECO:0000256" key="3">
    <source>
        <dbReference type="ARBA" id="ARBA00022679"/>
    </source>
</evidence>
<reference evidence="6" key="1">
    <citation type="submission" date="2015-10" db="EMBL/GenBank/DDBJ databases">
        <authorList>
            <person name="Regsiter A."/>
            <person name="william w."/>
        </authorList>
    </citation>
    <scope>NUCLEOTIDE SEQUENCE</scope>
    <source>
        <strain evidence="6">Montdore</strain>
    </source>
</reference>
<dbReference type="InterPro" id="IPR050723">
    <property type="entry name" value="CFA/CMAS"/>
</dbReference>
<evidence type="ECO:0000313" key="6">
    <source>
        <dbReference type="EMBL" id="CUS15800.1"/>
    </source>
</evidence>
<dbReference type="CDD" id="cd02440">
    <property type="entry name" value="AdoMet_MTases"/>
    <property type="match status" value="1"/>
</dbReference>
<evidence type="ECO:0000256" key="5">
    <source>
        <dbReference type="ARBA" id="ARBA00023098"/>
    </source>
</evidence>
<keyword evidence="7" id="KW-1185">Reference proteome</keyword>
<dbReference type="InterPro" id="IPR029063">
    <property type="entry name" value="SAM-dependent_MTases_sf"/>
</dbReference>
<accession>A0A292QAH6</accession>
<dbReference type="SUPFAM" id="SSF53335">
    <property type="entry name" value="S-adenosyl-L-methionine-dependent methyltransferases"/>
    <property type="match status" value="1"/>
</dbReference>
<dbReference type="GO" id="GO:0008168">
    <property type="term" value="F:methyltransferase activity"/>
    <property type="evidence" value="ECO:0007669"/>
    <property type="project" value="UniProtKB-KW"/>
</dbReference>
<dbReference type="Gene3D" id="3.40.50.150">
    <property type="entry name" value="Vaccinia Virus protein VP39"/>
    <property type="match status" value="1"/>
</dbReference>
<evidence type="ECO:0000256" key="4">
    <source>
        <dbReference type="ARBA" id="ARBA00022691"/>
    </source>
</evidence>
<keyword evidence="2" id="KW-0489">Methyltransferase</keyword>
<dbReference type="Pfam" id="PF02353">
    <property type="entry name" value="CMAS"/>
    <property type="match status" value="1"/>
</dbReference>
<keyword evidence="3" id="KW-0808">Transferase</keyword>
<dbReference type="AlphaFoldDB" id="A0A292QAH6"/>
<evidence type="ECO:0008006" key="8">
    <source>
        <dbReference type="Google" id="ProtNLM"/>
    </source>
</evidence>
<dbReference type="InterPro" id="IPR003333">
    <property type="entry name" value="CMAS"/>
</dbReference>
<proteinExistence type="inferred from homology"/>
<comment type="similarity">
    <text evidence="1">Belongs to the CFA/CMAS family.</text>
</comment>